<proteinExistence type="predicted"/>
<evidence type="ECO:0000256" key="1">
    <source>
        <dbReference type="SAM" id="Phobius"/>
    </source>
</evidence>
<reference evidence="2" key="1">
    <citation type="submission" date="2021-03" db="EMBL/GenBank/DDBJ databases">
        <authorList>
            <person name="Wang G."/>
        </authorList>
    </citation>
    <scope>NUCLEOTIDE SEQUENCE</scope>
    <source>
        <strain evidence="2">KCTC 12899</strain>
    </source>
</reference>
<evidence type="ECO:0000313" key="2">
    <source>
        <dbReference type="EMBL" id="MBO1318106.1"/>
    </source>
</evidence>
<keyword evidence="1" id="KW-0472">Membrane</keyword>
<keyword evidence="1" id="KW-0812">Transmembrane</keyword>
<comment type="caution">
    <text evidence="2">The sequence shown here is derived from an EMBL/GenBank/DDBJ whole genome shotgun (WGS) entry which is preliminary data.</text>
</comment>
<name>A0A8J7Q564_9BACT</name>
<protein>
    <submittedName>
        <fullName evidence="2">Uncharacterized protein</fullName>
    </submittedName>
</protein>
<gene>
    <name evidence="2" type="ORF">J3U88_06545</name>
</gene>
<accession>A0A8J7Q564</accession>
<organism evidence="2 3">
    <name type="scientific">Acanthopleuribacter pedis</name>
    <dbReference type="NCBI Taxonomy" id="442870"/>
    <lineage>
        <taxon>Bacteria</taxon>
        <taxon>Pseudomonadati</taxon>
        <taxon>Acidobacteriota</taxon>
        <taxon>Holophagae</taxon>
        <taxon>Acanthopleuribacterales</taxon>
        <taxon>Acanthopleuribacteraceae</taxon>
        <taxon>Acanthopleuribacter</taxon>
    </lineage>
</organism>
<dbReference type="EMBL" id="JAFREP010000004">
    <property type="protein sequence ID" value="MBO1318106.1"/>
    <property type="molecule type" value="Genomic_DNA"/>
</dbReference>
<keyword evidence="3" id="KW-1185">Reference proteome</keyword>
<feature type="transmembrane region" description="Helical" evidence="1">
    <location>
        <begin position="25"/>
        <end position="44"/>
    </location>
</feature>
<dbReference type="AlphaFoldDB" id="A0A8J7Q564"/>
<evidence type="ECO:0000313" key="3">
    <source>
        <dbReference type="Proteomes" id="UP000664417"/>
    </source>
</evidence>
<keyword evidence="1" id="KW-1133">Transmembrane helix</keyword>
<dbReference type="Proteomes" id="UP000664417">
    <property type="component" value="Unassembled WGS sequence"/>
</dbReference>
<sequence length="175" mass="20020">MARIHVEGIYLGIARRMLKEEKMKMVMGFSVVNILFVMSCFAFTEGDGFVAPHIIQDKNPSIVVVLEKGATPSCVAGYQEVSYFKEMAEEFDIANLYIFYTDDQGLAAANRLEKMYNLSFVKIKMDPGYWKKTGNTESGHYYILNRERVIIANLPSLNMDERFLKRLYFKILAGA</sequence>